<evidence type="ECO:0000313" key="3">
    <source>
        <dbReference type="Proteomes" id="UP000639643"/>
    </source>
</evidence>
<comment type="caution">
    <text evidence="2">The sequence shown here is derived from an EMBL/GenBank/DDBJ whole genome shotgun (WGS) entry which is preliminary data.</text>
</comment>
<dbReference type="PANTHER" id="PTHR38166">
    <property type="entry name" value="C2H2-TYPE DOMAIN-CONTAINING PROTEIN-RELATED"/>
    <property type="match status" value="1"/>
</dbReference>
<feature type="compositionally biased region" description="Low complexity" evidence="1">
    <location>
        <begin position="344"/>
        <end position="363"/>
    </location>
</feature>
<feature type="region of interest" description="Disordered" evidence="1">
    <location>
        <begin position="330"/>
        <end position="394"/>
    </location>
</feature>
<keyword evidence="3" id="KW-1185">Reference proteome</keyword>
<evidence type="ECO:0000256" key="1">
    <source>
        <dbReference type="SAM" id="MobiDB-lite"/>
    </source>
</evidence>
<accession>A0A8H6U1J3</accession>
<dbReference type="OrthoDB" id="4805701at2759"/>
<organism evidence="2 3">
    <name type="scientific">Colletotrichum musicola</name>
    <dbReference type="NCBI Taxonomy" id="2175873"/>
    <lineage>
        <taxon>Eukaryota</taxon>
        <taxon>Fungi</taxon>
        <taxon>Dikarya</taxon>
        <taxon>Ascomycota</taxon>
        <taxon>Pezizomycotina</taxon>
        <taxon>Sordariomycetes</taxon>
        <taxon>Hypocreomycetidae</taxon>
        <taxon>Glomerellales</taxon>
        <taxon>Glomerellaceae</taxon>
        <taxon>Colletotrichum</taxon>
        <taxon>Colletotrichum orchidearum species complex</taxon>
    </lineage>
</organism>
<sequence length="705" mass="79194">MRRHDGGKAAEERMLTALMSQHISESVISGAFFVDASGKGSRLHRWKDAMMEAIRATRIDPGLSSPIGQHLDDMDSVITDEDTQLLGTLIWIWKSMGGIDDDVEISRAIVRQSKNSSRQDIDPCVRKTFINHVLRRCVTLLGKRHVVTNIFACLKHGSFDPSACLERLDLLPSEMFGASVANVLPSFERDETSDYQTVGSFADNQSWTSEPELHGLSLGSEVVAFKSLHGSSAPTWREGSPESQDVYHRSYVKNESQVALKAGQSDCDDSMPETSDVDSPMSSIYSTDLTVALVDSWPHVKTLDEEKKAIVDRVMQAFLRDFDVHLSEFADVPHDGDSGTTTTSCAGSRYGSSGASSKRSGCSNKKRTRQDGSDNSEGNNDGIDETPSKKQLKEGDLVPMRLACQYFKWNPRKYNQRPCSGPGWKSVHHVKDHLYRHHRAPKYRCARCQQVFVSNAEVGEHARTQPPCEVRHPVPTEEFGQEQEDRIRARLSRRAGERRTERERWSDDFQILFDVRDDEVPTPWYDYDLTILSRQETFNEYLRREIMPVMRREIDQQVERYMADVEPQILSRVRDIIRRVRPPMWESYQRNMAQGVVMGEVGDDIPSVDGTVASSGDDAVNPERSSSGGSMPSASQAQATWSANVSLQPFSGNNFGSTLFPEFHNSQTSTMQQGLLGPNFSVHVEDWEFLGDPSSEGLGYNFDTI</sequence>
<name>A0A8H6U1J3_9PEZI</name>
<feature type="region of interest" description="Disordered" evidence="1">
    <location>
        <begin position="263"/>
        <end position="282"/>
    </location>
</feature>
<gene>
    <name evidence="2" type="ORF">CMUS01_04062</name>
</gene>
<dbReference type="AlphaFoldDB" id="A0A8H6U1J3"/>
<dbReference type="Proteomes" id="UP000639643">
    <property type="component" value="Unassembled WGS sequence"/>
</dbReference>
<proteinExistence type="predicted"/>
<dbReference type="PANTHER" id="PTHR38166:SF1">
    <property type="entry name" value="C2H2-TYPE DOMAIN-CONTAINING PROTEIN"/>
    <property type="match status" value="1"/>
</dbReference>
<feature type="region of interest" description="Disordered" evidence="1">
    <location>
        <begin position="607"/>
        <end position="637"/>
    </location>
</feature>
<protein>
    <recommendedName>
        <fullName evidence="4">C2H2-type domain-containing protein</fullName>
    </recommendedName>
</protein>
<evidence type="ECO:0008006" key="4">
    <source>
        <dbReference type="Google" id="ProtNLM"/>
    </source>
</evidence>
<feature type="compositionally biased region" description="Low complexity" evidence="1">
    <location>
        <begin position="625"/>
        <end position="637"/>
    </location>
</feature>
<dbReference type="EMBL" id="WIGM01000105">
    <property type="protein sequence ID" value="KAF6840013.1"/>
    <property type="molecule type" value="Genomic_DNA"/>
</dbReference>
<evidence type="ECO:0000313" key="2">
    <source>
        <dbReference type="EMBL" id="KAF6840013.1"/>
    </source>
</evidence>
<reference evidence="2" key="1">
    <citation type="journal article" date="2020" name="Phytopathology">
        <title>Genome Sequence Resources of Colletotrichum truncatum, C. plurivorum, C. musicola, and C. sojae: Four Species Pathogenic to Soybean (Glycine max).</title>
        <authorList>
            <person name="Rogerio F."/>
            <person name="Boufleur T.R."/>
            <person name="Ciampi-Guillardi M."/>
            <person name="Sukno S.A."/>
            <person name="Thon M.R."/>
            <person name="Massola Junior N.S."/>
            <person name="Baroncelli R."/>
        </authorList>
    </citation>
    <scope>NUCLEOTIDE SEQUENCE</scope>
    <source>
        <strain evidence="2">LFN0074</strain>
    </source>
</reference>